<proteinExistence type="predicted"/>
<keyword evidence="2" id="KW-1185">Reference proteome</keyword>
<dbReference type="EMBL" id="LSRX01000285">
    <property type="protein sequence ID" value="OLQ01643.1"/>
    <property type="molecule type" value="Genomic_DNA"/>
</dbReference>
<accession>A0A1Q9E2L8</accession>
<evidence type="ECO:0000313" key="2">
    <source>
        <dbReference type="Proteomes" id="UP000186817"/>
    </source>
</evidence>
<gene>
    <name evidence="1" type="ORF">AK812_SmicGene15607</name>
</gene>
<protein>
    <submittedName>
        <fullName evidence="1">Uncharacterized protein</fullName>
    </submittedName>
</protein>
<evidence type="ECO:0000313" key="1">
    <source>
        <dbReference type="EMBL" id="OLQ01643.1"/>
    </source>
</evidence>
<dbReference type="Proteomes" id="UP000186817">
    <property type="component" value="Unassembled WGS sequence"/>
</dbReference>
<sequence length="276" mass="30670">MQAVQASGRRSSIPLVFWPQPWTFLACQVEALETVSFFKSPEEPETDVLTCQALGMRRTEGLSKATDEVCSDLEKKLALGQRLGKRTAFFERSRADVLDNIGASAQTYNLLDGRQLVPYQFFGQIHSPLRGAVYFGAFSRRRGNWWLKAASCQGAGQPDYIAFARGSEIVDDTEDLPVFGPATCFTRQPALMPVFEPLLACAHLFPSSVYAAMLRYAHVRKLLNLPALPAPIRPAGAFMSVKVWMQPSSMVESHRDSRRGRLARSDMYCRIAVAGT</sequence>
<dbReference type="AlphaFoldDB" id="A0A1Q9E2L8"/>
<name>A0A1Q9E2L8_SYMMI</name>
<comment type="caution">
    <text evidence="1">The sequence shown here is derived from an EMBL/GenBank/DDBJ whole genome shotgun (WGS) entry which is preliminary data.</text>
</comment>
<organism evidence="1 2">
    <name type="scientific">Symbiodinium microadriaticum</name>
    <name type="common">Dinoflagellate</name>
    <name type="synonym">Zooxanthella microadriatica</name>
    <dbReference type="NCBI Taxonomy" id="2951"/>
    <lineage>
        <taxon>Eukaryota</taxon>
        <taxon>Sar</taxon>
        <taxon>Alveolata</taxon>
        <taxon>Dinophyceae</taxon>
        <taxon>Suessiales</taxon>
        <taxon>Symbiodiniaceae</taxon>
        <taxon>Symbiodinium</taxon>
    </lineage>
</organism>
<reference evidence="1 2" key="1">
    <citation type="submission" date="2016-02" db="EMBL/GenBank/DDBJ databases">
        <title>Genome analysis of coral dinoflagellate symbionts highlights evolutionary adaptations to a symbiotic lifestyle.</title>
        <authorList>
            <person name="Aranda M."/>
            <person name="Li Y."/>
            <person name="Liew Y.J."/>
            <person name="Baumgarten S."/>
            <person name="Simakov O."/>
            <person name="Wilson M."/>
            <person name="Piel J."/>
            <person name="Ashoor H."/>
            <person name="Bougouffa S."/>
            <person name="Bajic V.B."/>
            <person name="Ryu T."/>
            <person name="Ravasi T."/>
            <person name="Bayer T."/>
            <person name="Micklem G."/>
            <person name="Kim H."/>
            <person name="Bhak J."/>
            <person name="Lajeunesse T.C."/>
            <person name="Voolstra C.R."/>
        </authorList>
    </citation>
    <scope>NUCLEOTIDE SEQUENCE [LARGE SCALE GENOMIC DNA]</scope>
    <source>
        <strain evidence="1 2">CCMP2467</strain>
    </source>
</reference>